<dbReference type="InterPro" id="IPR004401">
    <property type="entry name" value="YbaB/EbfC"/>
</dbReference>
<dbReference type="Proteomes" id="UP001072034">
    <property type="component" value="Unassembled WGS sequence"/>
</dbReference>
<evidence type="ECO:0000313" key="3">
    <source>
        <dbReference type="Proteomes" id="UP001072034"/>
    </source>
</evidence>
<protein>
    <submittedName>
        <fullName evidence="2">YbaB/EbfC family nucleoid-associated protein</fullName>
    </submittedName>
</protein>
<dbReference type="EMBL" id="JAPTMY010000012">
    <property type="protein sequence ID" value="MCZ0857749.1"/>
    <property type="molecule type" value="Genomic_DNA"/>
</dbReference>
<dbReference type="RefSeq" id="WP_268917281.1">
    <property type="nucleotide sequence ID" value="NZ_JAPTMY010000012.1"/>
</dbReference>
<comment type="caution">
    <text evidence="2">The sequence shown here is derived from an EMBL/GenBank/DDBJ whole genome shotgun (WGS) entry which is preliminary data.</text>
</comment>
<dbReference type="Pfam" id="PF02575">
    <property type="entry name" value="YbaB_DNA_bd"/>
    <property type="match status" value="1"/>
</dbReference>
<proteinExistence type="predicted"/>
<organism evidence="2 3">
    <name type="scientific">Actinomyces israelii</name>
    <dbReference type="NCBI Taxonomy" id="1659"/>
    <lineage>
        <taxon>Bacteria</taxon>
        <taxon>Bacillati</taxon>
        <taxon>Actinomycetota</taxon>
        <taxon>Actinomycetes</taxon>
        <taxon>Actinomycetales</taxon>
        <taxon>Actinomycetaceae</taxon>
        <taxon>Actinomyces</taxon>
    </lineage>
</organism>
<dbReference type="InterPro" id="IPR036894">
    <property type="entry name" value="YbaB-like_sf"/>
</dbReference>
<keyword evidence="3" id="KW-1185">Reference proteome</keyword>
<feature type="region of interest" description="Disordered" evidence="1">
    <location>
        <begin position="114"/>
        <end position="164"/>
    </location>
</feature>
<sequence length="164" mass="18261">MNSDIYSSRSSGEESARAVTRIGRLLQDTEQRVEDARRLGDRLATIRQTRTSRDRAVTVTVDVSGRLIDLRLRDAVAHMSPAALASTILTCVNEAHESARKRASALASEVWGEDSDLTQRMRQSYTPPPDDAGEIRNRHAPQNDRYASGMIIGPDWWPGSSRNK</sequence>
<name>A0ABT4I8S2_9ACTO</name>
<reference evidence="2" key="1">
    <citation type="submission" date="2022-10" db="EMBL/GenBank/DDBJ databases">
        <title>Genome sequence of Actinomyces israelii ATCC 10048.</title>
        <authorList>
            <person name="Watt R.M."/>
            <person name="Tong W.M."/>
        </authorList>
    </citation>
    <scope>NUCLEOTIDE SEQUENCE</scope>
    <source>
        <strain evidence="2">ATCC 10048</strain>
    </source>
</reference>
<accession>A0ABT4I8S2</accession>
<evidence type="ECO:0000256" key="1">
    <source>
        <dbReference type="SAM" id="MobiDB-lite"/>
    </source>
</evidence>
<dbReference type="SUPFAM" id="SSF82607">
    <property type="entry name" value="YbaB-like"/>
    <property type="match status" value="1"/>
</dbReference>
<gene>
    <name evidence="2" type="ORF">OHJ16_06790</name>
</gene>
<evidence type="ECO:0000313" key="2">
    <source>
        <dbReference type="EMBL" id="MCZ0857749.1"/>
    </source>
</evidence>
<dbReference type="Gene3D" id="3.30.1310.10">
    <property type="entry name" value="Nucleoid-associated protein YbaB-like domain"/>
    <property type="match status" value="1"/>
</dbReference>